<dbReference type="InterPro" id="IPR014729">
    <property type="entry name" value="Rossmann-like_a/b/a_fold"/>
</dbReference>
<organism evidence="3 4">
    <name type="scientific">Tectimicrobiota bacterium</name>
    <dbReference type="NCBI Taxonomy" id="2528274"/>
    <lineage>
        <taxon>Bacteria</taxon>
        <taxon>Pseudomonadati</taxon>
        <taxon>Nitrospinota/Tectimicrobiota group</taxon>
        <taxon>Candidatus Tectimicrobiota</taxon>
    </lineage>
</organism>
<dbReference type="InterPro" id="IPR012255">
    <property type="entry name" value="ETF_b"/>
</dbReference>
<dbReference type="Proteomes" id="UP000741360">
    <property type="component" value="Unassembled WGS sequence"/>
</dbReference>
<dbReference type="InterPro" id="IPR014730">
    <property type="entry name" value="ETF_a/b_N"/>
</dbReference>
<evidence type="ECO:0000256" key="1">
    <source>
        <dbReference type="ARBA" id="ARBA00022982"/>
    </source>
</evidence>
<evidence type="ECO:0000313" key="4">
    <source>
        <dbReference type="Proteomes" id="UP000741360"/>
    </source>
</evidence>
<dbReference type="SMART" id="SM00893">
    <property type="entry name" value="ETF"/>
    <property type="match status" value="1"/>
</dbReference>
<keyword evidence="1" id="KW-0813">Transport</keyword>
<accession>A0A932GR94</accession>
<gene>
    <name evidence="3" type="ORF">HYY65_12815</name>
</gene>
<proteinExistence type="predicted"/>
<dbReference type="EMBL" id="JACPSX010000246">
    <property type="protein sequence ID" value="MBI3015906.1"/>
    <property type="molecule type" value="Genomic_DNA"/>
</dbReference>
<sequence>MNIVVCVKQVPDLNQIRIKGDTGEPVINGVPYRLSEFDKNALEAAITLKEKHGGKVTAVSIGTPKIKETIKESLAMGADEALLVVDESWTGGDPGRTAGLLVRAVEKLGTFDLILVGEGSADNYSGQVGPRLAERLGIPQITYVRALELVDGKIRATRDLEDCYEVVEAPFGVLISVTSELNSPRLPSLTKILAAAKKPVTVTTPAELQEVRNGTYVEQIRNVAPPLSRKGIFLEGDADKVAEELVRALENEGVLRR</sequence>
<dbReference type="PANTHER" id="PTHR21294:SF20">
    <property type="entry name" value="ELECTRON TRANSFER FLAVOPROTEIN, SUBUNIT BETA (ETFB)"/>
    <property type="match status" value="1"/>
</dbReference>
<dbReference type="GO" id="GO:0009055">
    <property type="term" value="F:electron transfer activity"/>
    <property type="evidence" value="ECO:0007669"/>
    <property type="project" value="InterPro"/>
</dbReference>
<dbReference type="CDD" id="cd01714">
    <property type="entry name" value="ETF_beta"/>
    <property type="match status" value="1"/>
</dbReference>
<evidence type="ECO:0000259" key="2">
    <source>
        <dbReference type="SMART" id="SM00893"/>
    </source>
</evidence>
<dbReference type="InterPro" id="IPR033948">
    <property type="entry name" value="ETF_beta_N"/>
</dbReference>
<reference evidence="3" key="1">
    <citation type="submission" date="2020-07" db="EMBL/GenBank/DDBJ databases">
        <title>Huge and variable diversity of episymbiotic CPR bacteria and DPANN archaea in groundwater ecosystems.</title>
        <authorList>
            <person name="He C.Y."/>
            <person name="Keren R."/>
            <person name="Whittaker M."/>
            <person name="Farag I.F."/>
            <person name="Doudna J."/>
            <person name="Cate J.H.D."/>
            <person name="Banfield J.F."/>
        </authorList>
    </citation>
    <scope>NUCLEOTIDE SEQUENCE</scope>
    <source>
        <strain evidence="3">NC_groundwater_717_Ag_S-0.2um_59_8</strain>
    </source>
</reference>
<dbReference type="PIRSF" id="PIRSF000090">
    <property type="entry name" value="Beta-ETF"/>
    <property type="match status" value="1"/>
</dbReference>
<dbReference type="PANTHER" id="PTHR21294">
    <property type="entry name" value="ELECTRON TRANSFER FLAVOPROTEIN BETA-SUBUNIT"/>
    <property type="match status" value="1"/>
</dbReference>
<dbReference type="Pfam" id="PF01012">
    <property type="entry name" value="ETF"/>
    <property type="match status" value="1"/>
</dbReference>
<keyword evidence="1" id="KW-0249">Electron transport</keyword>
<feature type="domain" description="Electron transfer flavoprotein alpha/beta-subunit N-terminal" evidence="2">
    <location>
        <begin position="22"/>
        <end position="212"/>
    </location>
</feature>
<dbReference type="SUPFAM" id="SSF52402">
    <property type="entry name" value="Adenine nucleotide alpha hydrolases-like"/>
    <property type="match status" value="1"/>
</dbReference>
<comment type="caution">
    <text evidence="3">The sequence shown here is derived from an EMBL/GenBank/DDBJ whole genome shotgun (WGS) entry which is preliminary data.</text>
</comment>
<evidence type="ECO:0000313" key="3">
    <source>
        <dbReference type="EMBL" id="MBI3015906.1"/>
    </source>
</evidence>
<dbReference type="AlphaFoldDB" id="A0A932GR94"/>
<name>A0A932GR94_UNCTE</name>
<protein>
    <submittedName>
        <fullName evidence="3">Electron transfer flavoprotein subunit beta/FixA family protein</fullName>
    </submittedName>
</protein>
<dbReference type="Gene3D" id="3.40.50.620">
    <property type="entry name" value="HUPs"/>
    <property type="match status" value="1"/>
</dbReference>